<keyword evidence="10" id="KW-1185">Reference proteome</keyword>
<dbReference type="Gene3D" id="3.40.50.1980">
    <property type="entry name" value="Nitrogenase molybdenum iron protein domain"/>
    <property type="match status" value="2"/>
</dbReference>
<dbReference type="SUPFAM" id="SSF53807">
    <property type="entry name" value="Helical backbone' metal receptor"/>
    <property type="match status" value="1"/>
</dbReference>
<dbReference type="Gene3D" id="2.40.128.20">
    <property type="match status" value="1"/>
</dbReference>
<protein>
    <submittedName>
        <fullName evidence="9">Metal ABC transporter solute-binding protein, Zn/Mn family</fullName>
    </submittedName>
</protein>
<dbReference type="InterPro" id="IPR006129">
    <property type="entry name" value="AdhesinB"/>
</dbReference>
<dbReference type="InterPro" id="IPR006128">
    <property type="entry name" value="Lipoprotein_PsaA-like"/>
</dbReference>
<dbReference type="CDD" id="cd01017">
    <property type="entry name" value="AdcA"/>
    <property type="match status" value="1"/>
</dbReference>
<gene>
    <name evidence="9" type="ORF">ACFPQ3_03860</name>
</gene>
<evidence type="ECO:0000256" key="5">
    <source>
        <dbReference type="ARBA" id="ARBA00022906"/>
    </source>
</evidence>
<dbReference type="Pfam" id="PF09223">
    <property type="entry name" value="ZinT"/>
    <property type="match status" value="1"/>
</dbReference>
<keyword evidence="5" id="KW-0864">Zinc transport</keyword>
<dbReference type="Pfam" id="PF01297">
    <property type="entry name" value="ZnuA"/>
    <property type="match status" value="1"/>
</dbReference>
<evidence type="ECO:0000256" key="6">
    <source>
        <dbReference type="ARBA" id="ARBA00023065"/>
    </source>
</evidence>
<evidence type="ECO:0000259" key="8">
    <source>
        <dbReference type="Pfam" id="PF09223"/>
    </source>
</evidence>
<dbReference type="PANTHER" id="PTHR42953">
    <property type="entry name" value="HIGH-AFFINITY ZINC UPTAKE SYSTEM PROTEIN ZNUA-RELATED"/>
    <property type="match status" value="1"/>
</dbReference>
<evidence type="ECO:0000256" key="1">
    <source>
        <dbReference type="ARBA" id="ARBA00011028"/>
    </source>
</evidence>
<evidence type="ECO:0000256" key="4">
    <source>
        <dbReference type="ARBA" id="ARBA00022833"/>
    </source>
</evidence>
<dbReference type="RefSeq" id="WP_156806114.1">
    <property type="nucleotide sequence ID" value="NZ_JBHSOJ010000015.1"/>
</dbReference>
<evidence type="ECO:0000256" key="2">
    <source>
        <dbReference type="ARBA" id="ARBA00022448"/>
    </source>
</evidence>
<dbReference type="InterPro" id="IPR012674">
    <property type="entry name" value="Calycin"/>
</dbReference>
<dbReference type="Proteomes" id="UP001596110">
    <property type="component" value="Unassembled WGS sequence"/>
</dbReference>
<feature type="domain" description="ZinT" evidence="8">
    <location>
        <begin position="328"/>
        <end position="510"/>
    </location>
</feature>
<evidence type="ECO:0000256" key="7">
    <source>
        <dbReference type="RuleBase" id="RU003512"/>
    </source>
</evidence>
<dbReference type="InterPro" id="IPR050492">
    <property type="entry name" value="Bact_metal-bind_prot9"/>
</dbReference>
<accession>A0ABW0UD45</accession>
<comment type="caution">
    <text evidence="9">The sequence shown here is derived from an EMBL/GenBank/DDBJ whole genome shotgun (WGS) entry which is preliminary data.</text>
</comment>
<keyword evidence="6" id="KW-0406">Ion transport</keyword>
<evidence type="ECO:0000313" key="10">
    <source>
        <dbReference type="Proteomes" id="UP001596110"/>
    </source>
</evidence>
<dbReference type="InterPro" id="IPR006127">
    <property type="entry name" value="ZnuA-like"/>
</dbReference>
<dbReference type="PRINTS" id="PR00690">
    <property type="entry name" value="ADHESNFAMILY"/>
</dbReference>
<organism evidence="9 10">
    <name type="scientific">Streptococcus caledonicus</name>
    <dbReference type="NCBI Taxonomy" id="2614158"/>
    <lineage>
        <taxon>Bacteria</taxon>
        <taxon>Bacillati</taxon>
        <taxon>Bacillota</taxon>
        <taxon>Bacilli</taxon>
        <taxon>Lactobacillales</taxon>
        <taxon>Streptococcaceae</taxon>
        <taxon>Streptococcus</taxon>
    </lineage>
</organism>
<dbReference type="PRINTS" id="PR00691">
    <property type="entry name" value="ADHESINB"/>
</dbReference>
<dbReference type="SUPFAM" id="SSF50814">
    <property type="entry name" value="Lipocalins"/>
    <property type="match status" value="1"/>
</dbReference>
<keyword evidence="2 7" id="KW-0813">Transport</keyword>
<dbReference type="EMBL" id="JBHSOJ010000015">
    <property type="protein sequence ID" value="MFC5630739.1"/>
    <property type="molecule type" value="Genomic_DNA"/>
</dbReference>
<dbReference type="InterPro" id="IPR015304">
    <property type="entry name" value="ZinT_dom"/>
</dbReference>
<name>A0ABW0UD45_9STRE</name>
<comment type="similarity">
    <text evidence="1 7">Belongs to the bacterial solute-binding protein 9 family.</text>
</comment>
<keyword evidence="3" id="KW-0732">Signal</keyword>
<keyword evidence="4" id="KW-0862">Zinc</keyword>
<sequence length="510" mass="57171">MNTKKMGLLLGLAAIIVGVTAFFTMQGKSEKSSDKIQAVATFYPVYEFTKAVLGDEGDVELLIKAGTEVHGFEPSTKNLTTIQEADVFVYADDNMETWAPNLTKAIDTEQVKVIKMTGDMLLMAGGDDHDHDHAHGEEGHHHEFDPHVWVSPYRARRLVENISKDLSEAYPDKAKVFEKNADAYIEKLKALDAKYSDVLSTAKQKSFVTQHAAFNYLALDYGLNQISITGVSAESEPTAQRLAELTSYVKDQGINYIYFEENASAVVSETLAKEAGVKTAVLNPLESLTKKQMDAGEDYFSVMEANLEALQLTTEKEGKAIQPEKAPEKTVYAGYFEDSAIKDRLLTDWSGEWQSVYPYLVDGTFDEIWDYKAKKSQGEMTAQEYKDYYTIGYKTDVEAITIDGDKKTMTFTQNGKSQTFTYKYVGYKILNYKKGNRGVRFLFETDDANAGNFKYVQFSDHSISPTEAGHFHIYFGGSSQEDLLNELENWPTYYPAGMTGHEIAQEIVAH</sequence>
<proteinExistence type="inferred from homology"/>
<dbReference type="PANTHER" id="PTHR42953:SF3">
    <property type="entry name" value="HIGH-AFFINITY ZINC UPTAKE SYSTEM PROTEIN ZNUA"/>
    <property type="match status" value="1"/>
</dbReference>
<evidence type="ECO:0000256" key="3">
    <source>
        <dbReference type="ARBA" id="ARBA00022729"/>
    </source>
</evidence>
<reference evidence="10" key="1">
    <citation type="journal article" date="2019" name="Int. J. Syst. Evol. Microbiol.">
        <title>The Global Catalogue of Microorganisms (GCM) 10K type strain sequencing project: providing services to taxonomists for standard genome sequencing and annotation.</title>
        <authorList>
            <consortium name="The Broad Institute Genomics Platform"/>
            <consortium name="The Broad Institute Genome Sequencing Center for Infectious Disease"/>
            <person name="Wu L."/>
            <person name="Ma J."/>
        </authorList>
    </citation>
    <scope>NUCLEOTIDE SEQUENCE [LARGE SCALE GENOMIC DNA]</scope>
    <source>
        <strain evidence="10">DT43</strain>
    </source>
</reference>
<evidence type="ECO:0000313" key="9">
    <source>
        <dbReference type="EMBL" id="MFC5630739.1"/>
    </source>
</evidence>